<dbReference type="EMBL" id="LRPN01000122">
    <property type="protein sequence ID" value="KWZ79089.1"/>
    <property type="molecule type" value="Genomic_DNA"/>
</dbReference>
<accession>A0A133KHN6</accession>
<sequence length="43" mass="5038">MAVTPLNDFYILFPLFFHFKQKNADLHLICKPALVTFRCSSFC</sequence>
<comment type="caution">
    <text evidence="1">The sequence shown here is derived from an EMBL/GenBank/DDBJ whole genome shotgun (WGS) entry which is preliminary data.</text>
</comment>
<dbReference type="Proteomes" id="UP000070376">
    <property type="component" value="Unassembled WGS sequence"/>
</dbReference>
<protein>
    <submittedName>
        <fullName evidence="1">Uncharacterized protein</fullName>
    </submittedName>
</protein>
<proteinExistence type="predicted"/>
<organism evidence="1 2">
    <name type="scientific">Heyndrickxia coagulans</name>
    <name type="common">Weizmannia coagulans</name>
    <dbReference type="NCBI Taxonomy" id="1398"/>
    <lineage>
        <taxon>Bacteria</taxon>
        <taxon>Bacillati</taxon>
        <taxon>Bacillota</taxon>
        <taxon>Bacilli</taxon>
        <taxon>Bacillales</taxon>
        <taxon>Bacillaceae</taxon>
        <taxon>Heyndrickxia</taxon>
    </lineage>
</organism>
<evidence type="ECO:0000313" key="1">
    <source>
        <dbReference type="EMBL" id="KWZ79089.1"/>
    </source>
</evidence>
<name>A0A133KHN6_HEYCO</name>
<evidence type="ECO:0000313" key="2">
    <source>
        <dbReference type="Proteomes" id="UP000070376"/>
    </source>
</evidence>
<gene>
    <name evidence="1" type="ORF">HMPREF3213_02804</name>
</gene>
<dbReference type="AlphaFoldDB" id="A0A133KHN6"/>
<reference evidence="2" key="1">
    <citation type="submission" date="2016-01" db="EMBL/GenBank/DDBJ databases">
        <authorList>
            <person name="Mitreva M."/>
            <person name="Pepin K.H."/>
            <person name="Mihindukulasuriya K.A."/>
            <person name="Fulton R."/>
            <person name="Fronick C."/>
            <person name="O'Laughlin M."/>
            <person name="Miner T."/>
            <person name="Herter B."/>
            <person name="Rosa B.A."/>
            <person name="Cordes M."/>
            <person name="Tomlinson C."/>
            <person name="Wollam A."/>
            <person name="Palsikar V.B."/>
            <person name="Mardis E.R."/>
            <person name="Wilson R.K."/>
        </authorList>
    </citation>
    <scope>NUCLEOTIDE SEQUENCE [LARGE SCALE GENOMIC DNA]</scope>
    <source>
        <strain evidence="2">GED7749B</strain>
    </source>
</reference>